<sequence length="229" mass="25119">MRRAAGAVLAAWVLLCPLAAGAAISTACRVPDIFLTFDSDLGRTERLVDRSAPVRILMIGPQPDRQALSDKKRSRLEVELSRRLPNITFTIIDEGATQGLARDDFGRIRSAVERVEPDLIIWQVGTADALAATDPDSFAHTLEQAADWLRGRNIDFVLIDPPFVPGVDHEHLYGRIVKQIDAVSDKERMNVVQQYGATSYLQSSARSPAEGRACMAELVAEAIVKAVTR</sequence>
<organism evidence="2 3">
    <name type="scientific">Xanthobacter flavus</name>
    <dbReference type="NCBI Taxonomy" id="281"/>
    <lineage>
        <taxon>Bacteria</taxon>
        <taxon>Pseudomonadati</taxon>
        <taxon>Pseudomonadota</taxon>
        <taxon>Alphaproteobacteria</taxon>
        <taxon>Hyphomicrobiales</taxon>
        <taxon>Xanthobacteraceae</taxon>
        <taxon>Xanthobacter</taxon>
    </lineage>
</organism>
<dbReference type="Gene3D" id="3.40.50.1110">
    <property type="entry name" value="SGNH hydrolase"/>
    <property type="match status" value="1"/>
</dbReference>
<feature type="signal peptide" evidence="1">
    <location>
        <begin position="1"/>
        <end position="22"/>
    </location>
</feature>
<dbReference type="InterPro" id="IPR057572">
    <property type="entry name" value="NonGDSL"/>
</dbReference>
<feature type="chain" id="PRO_5046078341" description="SGNH hydrolase-type esterase domain-containing protein" evidence="1">
    <location>
        <begin position="23"/>
        <end position="229"/>
    </location>
</feature>
<dbReference type="Proteomes" id="UP001245370">
    <property type="component" value="Unassembled WGS sequence"/>
</dbReference>
<dbReference type="PROSITE" id="PS51257">
    <property type="entry name" value="PROKAR_LIPOPROTEIN"/>
    <property type="match status" value="1"/>
</dbReference>
<evidence type="ECO:0000256" key="1">
    <source>
        <dbReference type="SAM" id="SignalP"/>
    </source>
</evidence>
<protein>
    <recommendedName>
        <fullName evidence="4">SGNH hydrolase-type esterase domain-containing protein</fullName>
    </recommendedName>
</protein>
<evidence type="ECO:0008006" key="4">
    <source>
        <dbReference type="Google" id="ProtNLM"/>
    </source>
</evidence>
<dbReference type="EMBL" id="JAVDPY010000002">
    <property type="protein sequence ID" value="MDR6332872.1"/>
    <property type="molecule type" value="Genomic_DNA"/>
</dbReference>
<gene>
    <name evidence="2" type="ORF">GGQ86_001336</name>
</gene>
<name>A0ABU1KDH0_XANFL</name>
<dbReference type="RefSeq" id="WP_281805606.1">
    <property type="nucleotide sequence ID" value="NZ_BSDO01000001.1"/>
</dbReference>
<dbReference type="InterPro" id="IPR036514">
    <property type="entry name" value="SGNH_hydro_sf"/>
</dbReference>
<dbReference type="SUPFAM" id="SSF52266">
    <property type="entry name" value="SGNH hydrolase"/>
    <property type="match status" value="1"/>
</dbReference>
<evidence type="ECO:0000313" key="2">
    <source>
        <dbReference type="EMBL" id="MDR6332872.1"/>
    </source>
</evidence>
<dbReference type="PROSITE" id="PS00092">
    <property type="entry name" value="N6_MTASE"/>
    <property type="match status" value="1"/>
</dbReference>
<reference evidence="2 3" key="1">
    <citation type="submission" date="2023-07" db="EMBL/GenBank/DDBJ databases">
        <title>Genomic Encyclopedia of Type Strains, Phase IV (KMG-IV): sequencing the most valuable type-strain genomes for metagenomic binning, comparative biology and taxonomic classification.</title>
        <authorList>
            <person name="Goeker M."/>
        </authorList>
    </citation>
    <scope>NUCLEOTIDE SEQUENCE [LARGE SCALE GENOMIC DNA]</scope>
    <source>
        <strain evidence="2 3">DSM 338</strain>
    </source>
</reference>
<dbReference type="InterPro" id="IPR002052">
    <property type="entry name" value="DNA_methylase_N6_adenine_CS"/>
</dbReference>
<keyword evidence="1" id="KW-0732">Signal</keyword>
<comment type="caution">
    <text evidence="2">The sequence shown here is derived from an EMBL/GenBank/DDBJ whole genome shotgun (WGS) entry which is preliminary data.</text>
</comment>
<accession>A0ABU1KDH0</accession>
<dbReference type="GeneID" id="95761617"/>
<keyword evidence="3" id="KW-1185">Reference proteome</keyword>
<proteinExistence type="predicted"/>
<evidence type="ECO:0000313" key="3">
    <source>
        <dbReference type="Proteomes" id="UP001245370"/>
    </source>
</evidence>
<dbReference type="Pfam" id="PF25182">
    <property type="entry name" value="NonGDSL"/>
    <property type="match status" value="1"/>
</dbReference>